<proteinExistence type="predicted"/>
<sequence length="52" mass="5651">MIRFKAKTDEKPTPPAKSAAKAKPVEKAKAKAKTTEDKDLLDLTPDQPASED</sequence>
<dbReference type="EMBL" id="JAOVZR010000001">
    <property type="protein sequence ID" value="MCY0146454.1"/>
    <property type="molecule type" value="Genomic_DNA"/>
</dbReference>
<evidence type="ECO:0000313" key="3">
    <source>
        <dbReference type="Proteomes" id="UP001073227"/>
    </source>
</evidence>
<dbReference type="Proteomes" id="UP001073227">
    <property type="component" value="Unassembled WGS sequence"/>
</dbReference>
<comment type="caution">
    <text evidence="2">The sequence shown here is derived from an EMBL/GenBank/DDBJ whole genome shotgun (WGS) entry which is preliminary data.</text>
</comment>
<name>A0ABT3Z3W1_9HYPH</name>
<reference evidence="2" key="1">
    <citation type="submission" date="2022-10" db="EMBL/GenBank/DDBJ databases">
        <title>Hoeflea sp. G2-23, isolated from marine algae.</title>
        <authorList>
            <person name="Kristyanto S."/>
            <person name="Kim J.M."/>
            <person name="Jeon C.O."/>
        </authorList>
    </citation>
    <scope>NUCLEOTIDE SEQUENCE</scope>
    <source>
        <strain evidence="2">G2-23</strain>
    </source>
</reference>
<feature type="compositionally biased region" description="Basic and acidic residues" evidence="1">
    <location>
        <begin position="23"/>
        <end position="41"/>
    </location>
</feature>
<accession>A0ABT3Z3W1</accession>
<feature type="compositionally biased region" description="Basic and acidic residues" evidence="1">
    <location>
        <begin position="1"/>
        <end position="12"/>
    </location>
</feature>
<gene>
    <name evidence="2" type="ORF">OEG84_01640</name>
</gene>
<evidence type="ECO:0000256" key="1">
    <source>
        <dbReference type="SAM" id="MobiDB-lite"/>
    </source>
</evidence>
<organism evidence="2 3">
    <name type="scientific">Hoeflea algicola</name>
    <dbReference type="NCBI Taxonomy" id="2983763"/>
    <lineage>
        <taxon>Bacteria</taxon>
        <taxon>Pseudomonadati</taxon>
        <taxon>Pseudomonadota</taxon>
        <taxon>Alphaproteobacteria</taxon>
        <taxon>Hyphomicrobiales</taxon>
        <taxon>Rhizobiaceae</taxon>
        <taxon>Hoeflea</taxon>
    </lineage>
</organism>
<evidence type="ECO:0008006" key="4">
    <source>
        <dbReference type="Google" id="ProtNLM"/>
    </source>
</evidence>
<protein>
    <recommendedName>
        <fullName evidence="4">Malic enzyme</fullName>
    </recommendedName>
</protein>
<dbReference type="RefSeq" id="WP_267652124.1">
    <property type="nucleotide sequence ID" value="NZ_JAOVZR010000001.1"/>
</dbReference>
<feature type="region of interest" description="Disordered" evidence="1">
    <location>
        <begin position="1"/>
        <end position="52"/>
    </location>
</feature>
<keyword evidence="3" id="KW-1185">Reference proteome</keyword>
<evidence type="ECO:0000313" key="2">
    <source>
        <dbReference type="EMBL" id="MCY0146454.1"/>
    </source>
</evidence>